<keyword evidence="3" id="KW-1185">Reference proteome</keyword>
<organism evidence="2 3">
    <name type="scientific">Streptomyces echinoruber</name>
    <dbReference type="NCBI Taxonomy" id="68898"/>
    <lineage>
        <taxon>Bacteria</taxon>
        <taxon>Bacillati</taxon>
        <taxon>Actinomycetota</taxon>
        <taxon>Actinomycetes</taxon>
        <taxon>Kitasatosporales</taxon>
        <taxon>Streptomycetaceae</taxon>
        <taxon>Streptomyces</taxon>
    </lineage>
</organism>
<reference evidence="2" key="1">
    <citation type="journal article" date="2014" name="Int. J. Syst. Evol. Microbiol.">
        <title>Complete genome sequence of Corynebacterium casei LMG S-19264T (=DSM 44701T), isolated from a smear-ripened cheese.</title>
        <authorList>
            <consortium name="US DOE Joint Genome Institute (JGI-PGF)"/>
            <person name="Walter F."/>
            <person name="Albersmeier A."/>
            <person name="Kalinowski J."/>
            <person name="Ruckert C."/>
        </authorList>
    </citation>
    <scope>NUCLEOTIDE SEQUENCE</scope>
    <source>
        <strain evidence="2">JCM 5016</strain>
    </source>
</reference>
<feature type="domain" description="N-acetyltransferase" evidence="1">
    <location>
        <begin position="9"/>
        <end position="162"/>
    </location>
</feature>
<protein>
    <recommendedName>
        <fullName evidence="1">N-acetyltransferase domain-containing protein</fullName>
    </recommendedName>
</protein>
<sequence>MIRVPTPRLVLGGVTPAAARDLRLGGDGGFAWVEGGPCEGTREAAGMVVQAHEAGVHRPEWGMFVLVRREDGRAVGAMGFHGPPDGDGRAEVGYDLAGPARGRGYATEALRALAARALAREEVRALRAVVERWNTPSQGVVTRAGFTLAGEDGGRLVYELRG</sequence>
<dbReference type="Pfam" id="PF13302">
    <property type="entry name" value="Acetyltransf_3"/>
    <property type="match status" value="1"/>
</dbReference>
<dbReference type="InterPro" id="IPR000182">
    <property type="entry name" value="GNAT_dom"/>
</dbReference>
<dbReference type="GO" id="GO:0005737">
    <property type="term" value="C:cytoplasm"/>
    <property type="evidence" value="ECO:0007669"/>
    <property type="project" value="TreeGrafter"/>
</dbReference>
<name>A0A918VEQ7_9ACTN</name>
<dbReference type="InterPro" id="IPR016181">
    <property type="entry name" value="Acyl_CoA_acyltransferase"/>
</dbReference>
<dbReference type="PANTHER" id="PTHR43441">
    <property type="entry name" value="RIBOSOMAL-PROTEIN-SERINE ACETYLTRANSFERASE"/>
    <property type="match status" value="1"/>
</dbReference>
<dbReference type="EMBL" id="BMWH01000015">
    <property type="protein sequence ID" value="GGZ95503.1"/>
    <property type="molecule type" value="Genomic_DNA"/>
</dbReference>
<gene>
    <name evidence="2" type="ORF">GCM10010389_38280</name>
</gene>
<reference evidence="2" key="2">
    <citation type="submission" date="2020-09" db="EMBL/GenBank/DDBJ databases">
        <authorList>
            <person name="Sun Q."/>
            <person name="Ohkuma M."/>
        </authorList>
    </citation>
    <scope>NUCLEOTIDE SEQUENCE</scope>
    <source>
        <strain evidence="2">JCM 5016</strain>
    </source>
</reference>
<dbReference type="Gene3D" id="3.40.630.30">
    <property type="match status" value="1"/>
</dbReference>
<dbReference type="AlphaFoldDB" id="A0A918VEQ7"/>
<dbReference type="Proteomes" id="UP000623010">
    <property type="component" value="Unassembled WGS sequence"/>
</dbReference>
<accession>A0A918VEQ7</accession>
<comment type="caution">
    <text evidence="2">The sequence shown here is derived from an EMBL/GenBank/DDBJ whole genome shotgun (WGS) entry which is preliminary data.</text>
</comment>
<evidence type="ECO:0000313" key="2">
    <source>
        <dbReference type="EMBL" id="GGZ95503.1"/>
    </source>
</evidence>
<dbReference type="InterPro" id="IPR051908">
    <property type="entry name" value="Ribosomal_N-acetyltransferase"/>
</dbReference>
<evidence type="ECO:0000313" key="3">
    <source>
        <dbReference type="Proteomes" id="UP000623010"/>
    </source>
</evidence>
<dbReference type="PROSITE" id="PS51186">
    <property type="entry name" value="GNAT"/>
    <property type="match status" value="1"/>
</dbReference>
<dbReference type="PANTHER" id="PTHR43441:SF6">
    <property type="entry name" value="N-ACETYLTRANSFERASE DOMAIN-CONTAINING PROTEIN"/>
    <property type="match status" value="1"/>
</dbReference>
<dbReference type="GO" id="GO:1990189">
    <property type="term" value="F:protein N-terminal-serine acetyltransferase activity"/>
    <property type="evidence" value="ECO:0007669"/>
    <property type="project" value="TreeGrafter"/>
</dbReference>
<proteinExistence type="predicted"/>
<dbReference type="GO" id="GO:0008999">
    <property type="term" value="F:protein-N-terminal-alanine acetyltransferase activity"/>
    <property type="evidence" value="ECO:0007669"/>
    <property type="project" value="TreeGrafter"/>
</dbReference>
<evidence type="ECO:0000259" key="1">
    <source>
        <dbReference type="PROSITE" id="PS51186"/>
    </source>
</evidence>
<dbReference type="SUPFAM" id="SSF55729">
    <property type="entry name" value="Acyl-CoA N-acyltransferases (Nat)"/>
    <property type="match status" value="1"/>
</dbReference>